<dbReference type="EMBL" id="MFBT01000005">
    <property type="protein sequence ID" value="OGE00134.1"/>
    <property type="molecule type" value="Genomic_DNA"/>
</dbReference>
<feature type="transmembrane region" description="Helical" evidence="1">
    <location>
        <begin position="374"/>
        <end position="394"/>
    </location>
</feature>
<dbReference type="PANTHER" id="PTHR16214:SF3">
    <property type="entry name" value="TRANSMEMBRANE PROTEIN 260"/>
    <property type="match status" value="1"/>
</dbReference>
<feature type="transmembrane region" description="Helical" evidence="1">
    <location>
        <begin position="193"/>
        <end position="215"/>
    </location>
</feature>
<protein>
    <submittedName>
        <fullName evidence="2">Uncharacterized protein</fullName>
    </submittedName>
</protein>
<dbReference type="InterPro" id="IPR011990">
    <property type="entry name" value="TPR-like_helical_dom_sf"/>
</dbReference>
<dbReference type="Gene3D" id="1.25.40.10">
    <property type="entry name" value="Tetratricopeptide repeat domain"/>
    <property type="match status" value="1"/>
</dbReference>
<feature type="transmembrane region" description="Helical" evidence="1">
    <location>
        <begin position="120"/>
        <end position="139"/>
    </location>
</feature>
<dbReference type="PANTHER" id="PTHR16214">
    <property type="entry name" value="TRANSMEMBRANE PROTEIN 260"/>
    <property type="match status" value="1"/>
</dbReference>
<dbReference type="SUPFAM" id="SSF48452">
    <property type="entry name" value="TPR-like"/>
    <property type="match status" value="1"/>
</dbReference>
<feature type="transmembrane region" description="Helical" evidence="1">
    <location>
        <begin position="95"/>
        <end position="114"/>
    </location>
</feature>
<organism evidence="2 3">
    <name type="scientific">Candidatus Curtissbacteria bacterium RIFCSPLOWO2_01_FULL_42_50</name>
    <dbReference type="NCBI Taxonomy" id="1797730"/>
    <lineage>
        <taxon>Bacteria</taxon>
        <taxon>Candidatus Curtissiibacteriota</taxon>
    </lineage>
</organism>
<comment type="caution">
    <text evidence="2">The sequence shown here is derived from an EMBL/GenBank/DDBJ whole genome shotgun (WGS) entry which is preliminary data.</text>
</comment>
<keyword evidence="1" id="KW-1133">Transmembrane helix</keyword>
<feature type="transmembrane region" description="Helical" evidence="1">
    <location>
        <begin position="273"/>
        <end position="290"/>
    </location>
</feature>
<gene>
    <name evidence="2" type="ORF">A3B54_01900</name>
</gene>
<proteinExistence type="predicted"/>
<feature type="transmembrane region" description="Helical" evidence="1">
    <location>
        <begin position="151"/>
        <end position="181"/>
    </location>
</feature>
<dbReference type="Pfam" id="PF11028">
    <property type="entry name" value="TMEM260-like"/>
    <property type="match status" value="1"/>
</dbReference>
<evidence type="ECO:0000313" key="3">
    <source>
        <dbReference type="Proteomes" id="UP000177039"/>
    </source>
</evidence>
<evidence type="ECO:0000313" key="2">
    <source>
        <dbReference type="EMBL" id="OGE00134.1"/>
    </source>
</evidence>
<evidence type="ECO:0000256" key="1">
    <source>
        <dbReference type="SAM" id="Phobius"/>
    </source>
</evidence>
<keyword evidence="1" id="KW-0472">Membrane</keyword>
<dbReference type="InterPro" id="IPR021280">
    <property type="entry name" value="TMEM260-like"/>
</dbReference>
<name>A0A1F5H7I4_9BACT</name>
<dbReference type="Proteomes" id="UP000177039">
    <property type="component" value="Unassembled WGS sequence"/>
</dbReference>
<reference evidence="2 3" key="1">
    <citation type="journal article" date="2016" name="Nat. Commun.">
        <title>Thousands of microbial genomes shed light on interconnected biogeochemical processes in an aquifer system.</title>
        <authorList>
            <person name="Anantharaman K."/>
            <person name="Brown C.T."/>
            <person name="Hug L.A."/>
            <person name="Sharon I."/>
            <person name="Castelle C.J."/>
            <person name="Probst A.J."/>
            <person name="Thomas B.C."/>
            <person name="Singh A."/>
            <person name="Wilkins M.J."/>
            <person name="Karaoz U."/>
            <person name="Brodie E.L."/>
            <person name="Williams K.H."/>
            <person name="Hubbard S.S."/>
            <person name="Banfield J.F."/>
        </authorList>
    </citation>
    <scope>NUCLEOTIDE SEQUENCE [LARGE SCALE GENOMIC DNA]</scope>
</reference>
<accession>A0A1F5H7I4</accession>
<feature type="transmembrane region" description="Helical" evidence="1">
    <location>
        <begin position="71"/>
        <end position="88"/>
    </location>
</feature>
<keyword evidence="1" id="KW-0812">Transmembrane</keyword>
<feature type="transmembrane region" description="Helical" evidence="1">
    <location>
        <begin position="297"/>
        <end position="318"/>
    </location>
</feature>
<sequence>MTSFLFVSLFTFVIYFLGISHGVYGGDAGDITLANWFGGVAHPPGYPLNTMIGYIFTHLPFGDTVSYRSNLMSAVLQAMSIGVVFLIVKKLTSSAILSLAASLTLAFTPLFWLYAHVTEVFQLLVLLTALTVYFLILWNDSVSQKKPKIKFLYWSIIFFGLAFFHHQTAVLILPGLAYFVYKTDSKIFKNRRSFLKLAILAAIGFLPYLFIPYAASRHTPINWNDPENLRNFLRLLTRADYGTFLASKSFIGTRLSERAWEIISYFYFVKNDFTVFGVILAIFGSFYAFIKKRSLFWMLFAGMILSGPFFAAYASFALSTDFLLGIWERFLLVSYFLTAIFLGFGFAAVRLGLLKFFKSLNLLKKAWVFRIETLDLTIKLSFLIFPLTLFLINWPKSDLSKFYLGDLLGRDTLESSEPNSIIFVYDDTLVFNTQYVYYTNPIYQNRKLVKGGSLRYLEYRLSLVEAYPDLTFPEKFFEDRQLDSATFMQELINANKARFKIYARGYVPQIEDGSWATTGLLTELFKKDEIEDGRIIFDSVASIFPRLKFTDGALAVGYRNFIGEHIKALYFESYKKIGDELLSKKYYDDALKFYFIANTIIGESEDYYIGKARVFLEKGDCTSAKNNFVRANSINERNQYVLNQLVKIAKDCDLDEAAAARYQMLLDEQQRKLEPTFK</sequence>
<dbReference type="AlphaFoldDB" id="A0A1F5H7I4"/>
<feature type="transmembrane region" description="Helical" evidence="1">
    <location>
        <begin position="330"/>
        <end position="353"/>
    </location>
</feature>
<dbReference type="InterPro" id="IPR052724">
    <property type="entry name" value="GT117_domain-containing"/>
</dbReference>